<reference evidence="2 3" key="1">
    <citation type="submission" date="2019-09" db="EMBL/GenBank/DDBJ databases">
        <title>YIM 132548 draft genome.</title>
        <authorList>
            <person name="Jiang L."/>
        </authorList>
    </citation>
    <scope>NUCLEOTIDE SEQUENCE [LARGE SCALE GENOMIC DNA]</scope>
    <source>
        <strain evidence="2 3">YIM 132548</strain>
    </source>
</reference>
<dbReference type="GO" id="GO:0006171">
    <property type="term" value="P:cAMP biosynthetic process"/>
    <property type="evidence" value="ECO:0007669"/>
    <property type="project" value="TreeGrafter"/>
</dbReference>
<accession>A0A6N6MP42</accession>
<organism evidence="2 3">
    <name type="scientific">Methylobacterium planeticum</name>
    <dbReference type="NCBI Taxonomy" id="2615211"/>
    <lineage>
        <taxon>Bacteria</taxon>
        <taxon>Pseudomonadati</taxon>
        <taxon>Pseudomonadota</taxon>
        <taxon>Alphaproteobacteria</taxon>
        <taxon>Hyphomicrobiales</taxon>
        <taxon>Methylobacteriaceae</taxon>
        <taxon>Methylobacterium</taxon>
    </lineage>
</organism>
<sequence>MQDTDALLDSLIRSAEPEAAAAVVRLIRDGSDAELAAVNPLAFAAEHRLAEAAVISALLHAARLGLFEMTWNVICPSCGGILDANATLKGVRQDAYHCAFCTLDTEPTLDDTVEVSFRVSSRVRRIGAHDPDGLTFWDYHRQVFFGSAVNFPDAFSELADRALVESAELEAGERIILALRLSEPAIVLDPVTHATHTIELVGERTDERQDLTLVFSDSRGCATGGALRPGPVRLTLDNRTAARVLPGVFSAGEALQALIGGRRPFLSAKRLLSSQTFRDLYRTDTLEIDQRLKIVSLTFLFTDLKGSTALYERVGDLVAYDLVRAHFRILNEIVAGQSGAVVKTIGDAVMATFPTPDRALAAALAMHEAMNRFNAERGVNELILKIGIHEGPCLAVSSNDRQDYFGQTVNIAARVQELAGAQAVFATESVVRHVGSSCLLSARRVRSEQRSLRGIGGGVTIYEIA</sequence>
<dbReference type="InterPro" id="IPR045983">
    <property type="entry name" value="GUC-dom-containing_N"/>
</dbReference>
<dbReference type="PANTHER" id="PTHR43081:SF19">
    <property type="entry name" value="PH-SENSITIVE ADENYLATE CYCLASE RV1264"/>
    <property type="match status" value="1"/>
</dbReference>
<protein>
    <submittedName>
        <fullName evidence="2">Adenylate/guanylate cyclase domain-containing protein</fullName>
    </submittedName>
</protein>
<dbReference type="GO" id="GO:0035556">
    <property type="term" value="P:intracellular signal transduction"/>
    <property type="evidence" value="ECO:0007669"/>
    <property type="project" value="InterPro"/>
</dbReference>
<dbReference type="SUPFAM" id="SSF55073">
    <property type="entry name" value="Nucleotide cyclase"/>
    <property type="match status" value="1"/>
</dbReference>
<dbReference type="InterPro" id="IPR029787">
    <property type="entry name" value="Nucleotide_cyclase"/>
</dbReference>
<dbReference type="PANTHER" id="PTHR43081">
    <property type="entry name" value="ADENYLATE CYCLASE, TERMINAL-DIFFERENTIATION SPECIFIC-RELATED"/>
    <property type="match status" value="1"/>
</dbReference>
<dbReference type="InterPro" id="IPR050697">
    <property type="entry name" value="Adenylyl/Guanylyl_Cyclase_3/4"/>
</dbReference>
<dbReference type="RefSeq" id="WP_150965280.1">
    <property type="nucleotide sequence ID" value="NZ_VZZJ01000018.1"/>
</dbReference>
<evidence type="ECO:0000313" key="3">
    <source>
        <dbReference type="Proteomes" id="UP000441523"/>
    </source>
</evidence>
<proteinExistence type="predicted"/>
<dbReference type="Pfam" id="PF00211">
    <property type="entry name" value="Guanylate_cyc"/>
    <property type="match status" value="1"/>
</dbReference>
<feature type="domain" description="Guanylate cyclase" evidence="1">
    <location>
        <begin position="298"/>
        <end position="416"/>
    </location>
</feature>
<dbReference type="AlphaFoldDB" id="A0A6N6MP42"/>
<dbReference type="SMART" id="SM00044">
    <property type="entry name" value="CYCc"/>
    <property type="match status" value="1"/>
</dbReference>
<dbReference type="CDD" id="cd07302">
    <property type="entry name" value="CHD"/>
    <property type="match status" value="1"/>
</dbReference>
<dbReference type="InterPro" id="IPR001054">
    <property type="entry name" value="A/G_cyclase"/>
</dbReference>
<dbReference type="Gene3D" id="3.30.70.1230">
    <property type="entry name" value="Nucleotide cyclase"/>
    <property type="match status" value="1"/>
</dbReference>
<name>A0A6N6MP42_9HYPH</name>
<evidence type="ECO:0000259" key="1">
    <source>
        <dbReference type="PROSITE" id="PS50125"/>
    </source>
</evidence>
<gene>
    <name evidence="2" type="ORF">F6X51_19050</name>
</gene>
<dbReference type="Pfam" id="PF19363">
    <property type="entry name" value="DUF5939"/>
    <property type="match status" value="1"/>
</dbReference>
<dbReference type="Proteomes" id="UP000441523">
    <property type="component" value="Unassembled WGS sequence"/>
</dbReference>
<dbReference type="EMBL" id="VZZJ01000018">
    <property type="protein sequence ID" value="KAB1071684.1"/>
    <property type="molecule type" value="Genomic_DNA"/>
</dbReference>
<evidence type="ECO:0000313" key="2">
    <source>
        <dbReference type="EMBL" id="KAB1071684.1"/>
    </source>
</evidence>
<dbReference type="PROSITE" id="PS50125">
    <property type="entry name" value="GUANYLATE_CYCLASE_2"/>
    <property type="match status" value="1"/>
</dbReference>
<comment type="caution">
    <text evidence="2">The sequence shown here is derived from an EMBL/GenBank/DDBJ whole genome shotgun (WGS) entry which is preliminary data.</text>
</comment>
<dbReference type="GO" id="GO:0004016">
    <property type="term" value="F:adenylate cyclase activity"/>
    <property type="evidence" value="ECO:0007669"/>
    <property type="project" value="UniProtKB-ARBA"/>
</dbReference>
<keyword evidence="3" id="KW-1185">Reference proteome</keyword>